<protein>
    <submittedName>
        <fullName evidence="2">Uncharacterized protein</fullName>
    </submittedName>
</protein>
<keyword evidence="1" id="KW-0732">Signal</keyword>
<evidence type="ECO:0000313" key="3">
    <source>
        <dbReference type="Proteomes" id="UP000241167"/>
    </source>
</evidence>
<accession>A0A2P7QRD0</accession>
<gene>
    <name evidence="2" type="ORF">C7I55_09135</name>
</gene>
<dbReference type="Proteomes" id="UP000241167">
    <property type="component" value="Unassembled WGS sequence"/>
</dbReference>
<feature type="chain" id="PRO_5015191025" evidence="1">
    <location>
        <begin position="32"/>
        <end position="178"/>
    </location>
</feature>
<name>A0A2P7QRD0_9SPHN</name>
<comment type="caution">
    <text evidence="2">The sequence shown here is derived from an EMBL/GenBank/DDBJ whole genome shotgun (WGS) entry which is preliminary data.</text>
</comment>
<organism evidence="2 3">
    <name type="scientific">Allosphingosinicella deserti</name>
    <dbReference type="NCBI Taxonomy" id="2116704"/>
    <lineage>
        <taxon>Bacteria</taxon>
        <taxon>Pseudomonadati</taxon>
        <taxon>Pseudomonadota</taxon>
        <taxon>Alphaproteobacteria</taxon>
        <taxon>Sphingomonadales</taxon>
        <taxon>Sphingomonadaceae</taxon>
        <taxon>Allosphingosinicella</taxon>
    </lineage>
</organism>
<evidence type="ECO:0000313" key="2">
    <source>
        <dbReference type="EMBL" id="PSJ40490.1"/>
    </source>
</evidence>
<keyword evidence="3" id="KW-1185">Reference proteome</keyword>
<dbReference type="EMBL" id="PXYI01000003">
    <property type="protein sequence ID" value="PSJ40490.1"/>
    <property type="molecule type" value="Genomic_DNA"/>
</dbReference>
<dbReference type="AlphaFoldDB" id="A0A2P7QRD0"/>
<proteinExistence type="predicted"/>
<dbReference type="PROSITE" id="PS51257">
    <property type="entry name" value="PROKAR_LIPOPROTEIN"/>
    <property type="match status" value="1"/>
</dbReference>
<reference evidence="2 3" key="1">
    <citation type="submission" date="2018-03" db="EMBL/GenBank/DDBJ databases">
        <title>The draft genome of Sphingosinicella sp. GL-C-18.</title>
        <authorList>
            <person name="Liu L."/>
            <person name="Li L."/>
            <person name="Liang L."/>
            <person name="Zhang X."/>
            <person name="Wang T."/>
        </authorList>
    </citation>
    <scope>NUCLEOTIDE SEQUENCE [LARGE SCALE GENOMIC DNA]</scope>
    <source>
        <strain evidence="2 3">GL-C-18</strain>
    </source>
</reference>
<evidence type="ECO:0000256" key="1">
    <source>
        <dbReference type="SAM" id="SignalP"/>
    </source>
</evidence>
<feature type="signal peptide" evidence="1">
    <location>
        <begin position="1"/>
        <end position="31"/>
    </location>
</feature>
<sequence length="178" mass="19141">MEERVMLKWWIAARQSALWPILLLAACSAGAPERPQPTEAESAPSAAKRDAESSLSPLILYDAPLGKPYMQALLGGILRRDGNCVYLAAEGRRWLLALPSPTTRWDAADGTIRFGARLLRFGEEAAFGGGEAGIGNGPEAEAARRAGCDTRNVWWASPEMVRTPLGPPAPAAPPPQRR</sequence>